<keyword evidence="3" id="KW-1185">Reference proteome</keyword>
<comment type="caution">
    <text evidence="2">The sequence shown here is derived from an EMBL/GenBank/DDBJ whole genome shotgun (WGS) entry which is preliminary data.</text>
</comment>
<sequence length="70" mass="7057">MTPAGGPRSGAKAGPTTPGTPRISGAGASRTAVRVRADWYIPVLPSPVPVGTSVGPRAQRGPTPLHAPHR</sequence>
<organism evidence="2 3">
    <name type="scientific">Murinocardiopsis flavida</name>
    <dbReference type="NCBI Taxonomy" id="645275"/>
    <lineage>
        <taxon>Bacteria</taxon>
        <taxon>Bacillati</taxon>
        <taxon>Actinomycetota</taxon>
        <taxon>Actinomycetes</taxon>
        <taxon>Streptosporangiales</taxon>
        <taxon>Nocardiopsidaceae</taxon>
        <taxon>Murinocardiopsis</taxon>
    </lineage>
</organism>
<evidence type="ECO:0000256" key="1">
    <source>
        <dbReference type="SAM" id="MobiDB-lite"/>
    </source>
</evidence>
<dbReference type="AlphaFoldDB" id="A0A2P8DJG8"/>
<proteinExistence type="predicted"/>
<dbReference type="Proteomes" id="UP000240542">
    <property type="component" value="Unassembled WGS sequence"/>
</dbReference>
<evidence type="ECO:0000313" key="2">
    <source>
        <dbReference type="EMBL" id="PSK97328.1"/>
    </source>
</evidence>
<evidence type="ECO:0000313" key="3">
    <source>
        <dbReference type="Proteomes" id="UP000240542"/>
    </source>
</evidence>
<gene>
    <name evidence="2" type="ORF">CLV63_10846</name>
</gene>
<feature type="region of interest" description="Disordered" evidence="1">
    <location>
        <begin position="1"/>
        <end position="31"/>
    </location>
</feature>
<reference evidence="2 3" key="1">
    <citation type="submission" date="2018-03" db="EMBL/GenBank/DDBJ databases">
        <title>Genomic Encyclopedia of Archaeal and Bacterial Type Strains, Phase II (KMG-II): from individual species to whole genera.</title>
        <authorList>
            <person name="Goeker M."/>
        </authorList>
    </citation>
    <scope>NUCLEOTIDE SEQUENCE [LARGE SCALE GENOMIC DNA]</scope>
    <source>
        <strain evidence="2 3">DSM 45312</strain>
    </source>
</reference>
<dbReference type="EMBL" id="PYGA01000008">
    <property type="protein sequence ID" value="PSK97328.1"/>
    <property type="molecule type" value="Genomic_DNA"/>
</dbReference>
<name>A0A2P8DJG8_9ACTN</name>
<accession>A0A2P8DJG8</accession>
<protein>
    <submittedName>
        <fullName evidence="2">Uncharacterized protein</fullName>
    </submittedName>
</protein>
<feature type="region of interest" description="Disordered" evidence="1">
    <location>
        <begin position="44"/>
        <end position="70"/>
    </location>
</feature>